<reference evidence="1" key="1">
    <citation type="journal article" date="2014" name="Int. J. Syst. Evol. Microbiol.">
        <title>Complete genome sequence of Corynebacterium casei LMG S-19264T (=DSM 44701T), isolated from a smear-ripened cheese.</title>
        <authorList>
            <consortium name="US DOE Joint Genome Institute (JGI-PGF)"/>
            <person name="Walter F."/>
            <person name="Albersmeier A."/>
            <person name="Kalinowski J."/>
            <person name="Ruckert C."/>
        </authorList>
    </citation>
    <scope>NUCLEOTIDE SEQUENCE</scope>
    <source>
        <strain evidence="1">VKM Ac-2007</strain>
    </source>
</reference>
<dbReference type="Proteomes" id="UP001143474">
    <property type="component" value="Unassembled WGS sequence"/>
</dbReference>
<name>A0A9W6MAM8_9ACTN</name>
<accession>A0A9W6MAM8</accession>
<evidence type="ECO:0000313" key="2">
    <source>
        <dbReference type="Proteomes" id="UP001143474"/>
    </source>
</evidence>
<proteinExistence type="predicted"/>
<comment type="caution">
    <text evidence="1">The sequence shown here is derived from an EMBL/GenBank/DDBJ whole genome shotgun (WGS) entry which is preliminary data.</text>
</comment>
<dbReference type="AlphaFoldDB" id="A0A9W6MAM8"/>
<keyword evidence="2" id="KW-1185">Reference proteome</keyword>
<organism evidence="1 2">
    <name type="scientific">Streptosporangium carneum</name>
    <dbReference type="NCBI Taxonomy" id="47481"/>
    <lineage>
        <taxon>Bacteria</taxon>
        <taxon>Bacillati</taxon>
        <taxon>Actinomycetota</taxon>
        <taxon>Actinomycetes</taxon>
        <taxon>Streptosporangiales</taxon>
        <taxon>Streptosporangiaceae</taxon>
        <taxon>Streptosporangium</taxon>
    </lineage>
</organism>
<protein>
    <submittedName>
        <fullName evidence="1">Uncharacterized protein</fullName>
    </submittedName>
</protein>
<reference evidence="1" key="2">
    <citation type="submission" date="2023-01" db="EMBL/GenBank/DDBJ databases">
        <authorList>
            <person name="Sun Q."/>
            <person name="Evtushenko L."/>
        </authorList>
    </citation>
    <scope>NUCLEOTIDE SEQUENCE</scope>
    <source>
        <strain evidence="1">VKM Ac-2007</strain>
    </source>
</reference>
<dbReference type="PROSITE" id="PS51257">
    <property type="entry name" value="PROKAR_LIPOPROTEIN"/>
    <property type="match status" value="1"/>
</dbReference>
<evidence type="ECO:0000313" key="1">
    <source>
        <dbReference type="EMBL" id="GLK07479.1"/>
    </source>
</evidence>
<dbReference type="EMBL" id="BSEV01000001">
    <property type="protein sequence ID" value="GLK07479.1"/>
    <property type="molecule type" value="Genomic_DNA"/>
</dbReference>
<sequence length="166" mass="17672">MTLNLKSHATTVVGHTAVLVLVLSGCGVSALEASGSPSTPPNSPAVRFLGDDPRILVHRLPEPMEAPVEGRLGYDKEGACLVIEDWGGAGAVGIPVWHEGVKPIRKQQKAGIQRDDGLVLLEGDRFTASGGMVRRTAKEFAHLKASSWCSKAPDHYVVINDDVKKS</sequence>
<gene>
    <name evidence="1" type="ORF">GCM10017600_08840</name>
</gene>